<sequence length="371" mass="44089">MSEKNEKIVKDEYSGSLWQYLEKNQVSISGSLLVLGYILHSSIPSLTPYTSKFIQLQYKIGEDENGNNLYDIGIDDCYIVFLWVILLTFLRSFLMNYFWGPFASYFYNMKSNQVTRFAEQSWSCYFAAFSFAFSWYIYCHSPYYNNLNNLFIDWPHDELLPRYKIYYLLQIGFWFQQIFVLNVEKKRKDYIQMFCHHIVTCLLLIGSYYYYYIRIGNLILILMDPVDIFLSGAKLLKYCGYTRLCDIMFILFLFSWIILRHICYNYIFYHAWSNAQNLMSDSVRCDMGVDLKRCWSPKILDGFYCLLGGLQIITLIWLYFIFKVAYKVITGASADDVRSDSEDDDEVEDEIDDENEKDDVEDEVEVEEVKN</sequence>
<evidence type="ECO:0000313" key="2">
    <source>
        <dbReference type="Proteomes" id="UP001152531"/>
    </source>
</evidence>
<protein>
    <submittedName>
        <fullName evidence="1">Ceramide synthase Lac1p</fullName>
    </submittedName>
</protein>
<keyword evidence="2" id="KW-1185">Reference proteome</keyword>
<dbReference type="Proteomes" id="UP001152531">
    <property type="component" value="Unassembled WGS sequence"/>
</dbReference>
<name>A0ACA9YAZ7_9ASCO</name>
<gene>
    <name evidence="1" type="ORF">CLIB1444_08S04852</name>
</gene>
<proteinExistence type="predicted"/>
<evidence type="ECO:0000313" key="1">
    <source>
        <dbReference type="EMBL" id="CAH6722233.1"/>
    </source>
</evidence>
<accession>A0ACA9YAZ7</accession>
<comment type="caution">
    <text evidence="1">The sequence shown here is derived from an EMBL/GenBank/DDBJ whole genome shotgun (WGS) entry which is preliminary data.</text>
</comment>
<reference evidence="1" key="1">
    <citation type="submission" date="2022-06" db="EMBL/GenBank/DDBJ databases">
        <authorList>
            <person name="Legras J.-L."/>
            <person name="Devillers H."/>
            <person name="Grondin C."/>
        </authorList>
    </citation>
    <scope>NUCLEOTIDE SEQUENCE</scope>
    <source>
        <strain evidence="1">CLIB 1444</strain>
    </source>
</reference>
<dbReference type="EMBL" id="CALSDN010000008">
    <property type="protein sequence ID" value="CAH6722233.1"/>
    <property type="molecule type" value="Genomic_DNA"/>
</dbReference>
<organism evidence="1 2">
    <name type="scientific">[Candida] jaroonii</name>
    <dbReference type="NCBI Taxonomy" id="467808"/>
    <lineage>
        <taxon>Eukaryota</taxon>
        <taxon>Fungi</taxon>
        <taxon>Dikarya</taxon>
        <taxon>Ascomycota</taxon>
        <taxon>Saccharomycotina</taxon>
        <taxon>Pichiomycetes</taxon>
        <taxon>Debaryomycetaceae</taxon>
        <taxon>Yamadazyma</taxon>
    </lineage>
</organism>